<keyword evidence="1" id="KW-0812">Transmembrane</keyword>
<keyword evidence="1" id="KW-1133">Transmembrane helix</keyword>
<feature type="transmembrane region" description="Helical" evidence="1">
    <location>
        <begin position="176"/>
        <end position="197"/>
    </location>
</feature>
<keyword evidence="4" id="KW-1185">Reference proteome</keyword>
<dbReference type="VEuPathDB" id="AmoebaDB:NF0130040"/>
<dbReference type="EMBL" id="VFQX01000039">
    <property type="protein sequence ID" value="KAF0976328.1"/>
    <property type="molecule type" value="Genomic_DNA"/>
</dbReference>
<evidence type="ECO:0000256" key="2">
    <source>
        <dbReference type="SAM" id="SignalP"/>
    </source>
</evidence>
<dbReference type="VEuPathDB" id="AmoebaDB:FDP41_004634"/>
<sequence>MKVSIRSNPFLLSFAAAFVLLVLSSTTISPVQAQYELIQTFPSLTCNGTSLVQQYNMTYSCKPQNCSTNVPPSMGGLSTTTTCTNTAPLSPKVGERMSIIYSDLKCSGNVTLVSIVALDACIPSFNTTFGSYMYKGCNSLVTYSDQNCQNMLNLGSTGSHDCFFGTIIKCTTSAGFMVRNSAAIVISVMIAVMMMIFSM</sequence>
<dbReference type="GeneID" id="68111852"/>
<feature type="chain" id="PRO_5025579298" evidence="2">
    <location>
        <begin position="34"/>
        <end position="199"/>
    </location>
</feature>
<dbReference type="Proteomes" id="UP000444721">
    <property type="component" value="Unassembled WGS sequence"/>
</dbReference>
<proteinExistence type="predicted"/>
<dbReference type="AlphaFoldDB" id="A0A6A5BQ37"/>
<dbReference type="VEuPathDB" id="AmoebaDB:NfTy_065220"/>
<evidence type="ECO:0000313" key="3">
    <source>
        <dbReference type="EMBL" id="KAF0976328.1"/>
    </source>
</evidence>
<reference evidence="3 4" key="1">
    <citation type="journal article" date="2019" name="Sci. Rep.">
        <title>Nanopore sequencing improves the draft genome of the human pathogenic amoeba Naegleria fowleri.</title>
        <authorList>
            <person name="Liechti N."/>
            <person name="Schurch N."/>
            <person name="Bruggmann R."/>
            <person name="Wittwer M."/>
        </authorList>
    </citation>
    <scope>NUCLEOTIDE SEQUENCE [LARGE SCALE GENOMIC DNA]</scope>
    <source>
        <strain evidence="3 4">ATCC 30894</strain>
    </source>
</reference>
<protein>
    <submittedName>
        <fullName evidence="3">Uncharacterized protein</fullName>
    </submittedName>
</protein>
<evidence type="ECO:0000256" key="1">
    <source>
        <dbReference type="SAM" id="Phobius"/>
    </source>
</evidence>
<organism evidence="3 4">
    <name type="scientific">Naegleria fowleri</name>
    <name type="common">Brain eating amoeba</name>
    <dbReference type="NCBI Taxonomy" id="5763"/>
    <lineage>
        <taxon>Eukaryota</taxon>
        <taxon>Discoba</taxon>
        <taxon>Heterolobosea</taxon>
        <taxon>Tetramitia</taxon>
        <taxon>Eutetramitia</taxon>
        <taxon>Vahlkampfiidae</taxon>
        <taxon>Naegleria</taxon>
    </lineage>
</organism>
<gene>
    <name evidence="3" type="ORF">FDP41_004634</name>
</gene>
<feature type="signal peptide" evidence="2">
    <location>
        <begin position="1"/>
        <end position="33"/>
    </location>
</feature>
<evidence type="ECO:0000313" key="4">
    <source>
        <dbReference type="Proteomes" id="UP000444721"/>
    </source>
</evidence>
<name>A0A6A5BQ37_NAEFO</name>
<accession>A0A6A5BQ37</accession>
<dbReference type="OMA" id="ERMSIIY"/>
<comment type="caution">
    <text evidence="3">The sequence shown here is derived from an EMBL/GenBank/DDBJ whole genome shotgun (WGS) entry which is preliminary data.</text>
</comment>
<dbReference type="RefSeq" id="XP_044561041.1">
    <property type="nucleotide sequence ID" value="XM_044708070.1"/>
</dbReference>
<keyword evidence="2" id="KW-0732">Signal</keyword>
<keyword evidence="1" id="KW-0472">Membrane</keyword>